<feature type="region of interest" description="Disordered" evidence="1">
    <location>
        <begin position="151"/>
        <end position="235"/>
    </location>
</feature>
<dbReference type="AlphaFoldDB" id="A0A6A6TRQ5"/>
<sequence length="235" mass="25383">MAGTRSTGGSKTAMAPTDKSKAAKAASSPKTKASQPAKYPARKPASDSVVDEDEATEENDIEDAEDLDDGEGSDAEEDTGDREEAEESEAGTTDDGPGISIGYLTNSMLETLYTTIHLTEALHIFLQEDRNEDTQAQDDARGDLKHAIDGLLKRNRPAFEAQEKEEGRAKRAKKAKEAKEDAQGGKSKTKKRKREEDQGDGGDREDPRLKSICKSGQRLGGSHGRHPSLGRGRKT</sequence>
<dbReference type="Proteomes" id="UP000799324">
    <property type="component" value="Unassembled WGS sequence"/>
</dbReference>
<evidence type="ECO:0000256" key="1">
    <source>
        <dbReference type="SAM" id="MobiDB-lite"/>
    </source>
</evidence>
<evidence type="ECO:0000313" key="2">
    <source>
        <dbReference type="EMBL" id="KAF2661623.1"/>
    </source>
</evidence>
<feature type="compositionally biased region" description="Polar residues" evidence="1">
    <location>
        <begin position="1"/>
        <end position="10"/>
    </location>
</feature>
<feature type="compositionally biased region" description="Acidic residues" evidence="1">
    <location>
        <begin position="49"/>
        <end position="89"/>
    </location>
</feature>
<proteinExistence type="predicted"/>
<protein>
    <submittedName>
        <fullName evidence="2">Uncharacterized protein</fullName>
    </submittedName>
</protein>
<accession>A0A6A6TRQ5</accession>
<feature type="compositionally biased region" description="Basic residues" evidence="1">
    <location>
        <begin position="223"/>
        <end position="235"/>
    </location>
</feature>
<keyword evidence="3" id="KW-1185">Reference proteome</keyword>
<reference evidence="2" key="1">
    <citation type="journal article" date="2020" name="Stud. Mycol.">
        <title>101 Dothideomycetes genomes: a test case for predicting lifestyles and emergence of pathogens.</title>
        <authorList>
            <person name="Haridas S."/>
            <person name="Albert R."/>
            <person name="Binder M."/>
            <person name="Bloem J."/>
            <person name="Labutti K."/>
            <person name="Salamov A."/>
            <person name="Andreopoulos B."/>
            <person name="Baker S."/>
            <person name="Barry K."/>
            <person name="Bills G."/>
            <person name="Bluhm B."/>
            <person name="Cannon C."/>
            <person name="Castanera R."/>
            <person name="Culley D."/>
            <person name="Daum C."/>
            <person name="Ezra D."/>
            <person name="Gonzalez J."/>
            <person name="Henrissat B."/>
            <person name="Kuo A."/>
            <person name="Liang C."/>
            <person name="Lipzen A."/>
            <person name="Lutzoni F."/>
            <person name="Magnuson J."/>
            <person name="Mondo S."/>
            <person name="Nolan M."/>
            <person name="Ohm R."/>
            <person name="Pangilinan J."/>
            <person name="Park H.-J."/>
            <person name="Ramirez L."/>
            <person name="Alfaro M."/>
            <person name="Sun H."/>
            <person name="Tritt A."/>
            <person name="Yoshinaga Y."/>
            <person name="Zwiers L.-H."/>
            <person name="Turgeon B."/>
            <person name="Goodwin S."/>
            <person name="Spatafora J."/>
            <person name="Crous P."/>
            <person name="Grigoriev I."/>
        </authorList>
    </citation>
    <scope>NUCLEOTIDE SEQUENCE</scope>
    <source>
        <strain evidence="2">CBS 122681</strain>
    </source>
</reference>
<feature type="region of interest" description="Disordered" evidence="1">
    <location>
        <begin position="1"/>
        <end position="102"/>
    </location>
</feature>
<feature type="compositionally biased region" description="Basic and acidic residues" evidence="1">
    <location>
        <begin position="161"/>
        <end position="183"/>
    </location>
</feature>
<name>A0A6A6TRQ5_9PLEO</name>
<dbReference type="EMBL" id="MU004293">
    <property type="protein sequence ID" value="KAF2661623.1"/>
    <property type="molecule type" value="Genomic_DNA"/>
</dbReference>
<organism evidence="2 3">
    <name type="scientific">Lophiostoma macrostomum CBS 122681</name>
    <dbReference type="NCBI Taxonomy" id="1314788"/>
    <lineage>
        <taxon>Eukaryota</taxon>
        <taxon>Fungi</taxon>
        <taxon>Dikarya</taxon>
        <taxon>Ascomycota</taxon>
        <taxon>Pezizomycotina</taxon>
        <taxon>Dothideomycetes</taxon>
        <taxon>Pleosporomycetidae</taxon>
        <taxon>Pleosporales</taxon>
        <taxon>Lophiostomataceae</taxon>
        <taxon>Lophiostoma</taxon>
    </lineage>
</organism>
<gene>
    <name evidence="2" type="ORF">K491DRAFT_773944</name>
</gene>
<evidence type="ECO:0000313" key="3">
    <source>
        <dbReference type="Proteomes" id="UP000799324"/>
    </source>
</evidence>
<feature type="compositionally biased region" description="Low complexity" evidence="1">
    <location>
        <begin position="23"/>
        <end position="38"/>
    </location>
</feature>